<dbReference type="PROSITE" id="PS51257">
    <property type="entry name" value="PROKAR_LIPOPROTEIN"/>
    <property type="match status" value="1"/>
</dbReference>
<dbReference type="RefSeq" id="WP_167961910.1">
    <property type="nucleotide sequence ID" value="NZ_CP050831.1"/>
</dbReference>
<dbReference type="Proteomes" id="UP000501780">
    <property type="component" value="Chromosome"/>
</dbReference>
<protein>
    <submittedName>
        <fullName evidence="1">Fimbrillin family protein</fullName>
    </submittedName>
</protein>
<accession>A0A6H0KLV0</accession>
<dbReference type="Gene3D" id="2.60.40.2630">
    <property type="match status" value="1"/>
</dbReference>
<dbReference type="InterPro" id="IPR025049">
    <property type="entry name" value="Mfa-like_1"/>
</dbReference>
<dbReference type="Pfam" id="PF13149">
    <property type="entry name" value="Mfa_like_1"/>
    <property type="match status" value="1"/>
</dbReference>
<organism evidence="1 2">
    <name type="scientific">Bacteroides faecium</name>
    <dbReference type="NCBI Taxonomy" id="2715212"/>
    <lineage>
        <taxon>Bacteria</taxon>
        <taxon>Pseudomonadati</taxon>
        <taxon>Bacteroidota</taxon>
        <taxon>Bacteroidia</taxon>
        <taxon>Bacteroidales</taxon>
        <taxon>Bacteroidaceae</taxon>
        <taxon>Bacteroides</taxon>
    </lineage>
</organism>
<dbReference type="InterPro" id="IPR042278">
    <property type="entry name" value="Mfa-like_1_N"/>
</dbReference>
<evidence type="ECO:0000313" key="1">
    <source>
        <dbReference type="EMBL" id="QIU94163.1"/>
    </source>
</evidence>
<dbReference type="EMBL" id="CP050831">
    <property type="protein sequence ID" value="QIU94163.1"/>
    <property type="molecule type" value="Genomic_DNA"/>
</dbReference>
<dbReference type="AlphaFoldDB" id="A0A6H0KLV0"/>
<dbReference type="KEGG" id="bfc:BacF7301_08365"/>
<gene>
    <name evidence="1" type="ORF">BacF7301_08365</name>
</gene>
<reference evidence="1 2" key="1">
    <citation type="submission" date="2020-03" db="EMBL/GenBank/DDBJ databases">
        <title>Genomic analysis of Bacteroides faecium CBA7301.</title>
        <authorList>
            <person name="Kim J."/>
            <person name="Roh S.W."/>
        </authorList>
    </citation>
    <scope>NUCLEOTIDE SEQUENCE [LARGE SCALE GENOMIC DNA]</scope>
    <source>
        <strain evidence="1 2">CBA7301</strain>
    </source>
</reference>
<dbReference type="Gene3D" id="2.60.40.2620">
    <property type="entry name" value="Fimbrillin-like"/>
    <property type="match status" value="1"/>
</dbReference>
<dbReference type="CDD" id="cd13120">
    <property type="entry name" value="BF2867_like_N"/>
    <property type="match status" value="1"/>
</dbReference>
<dbReference type="CDD" id="cd13121">
    <property type="entry name" value="BF2867_like_C"/>
    <property type="match status" value="1"/>
</dbReference>
<evidence type="ECO:0000313" key="2">
    <source>
        <dbReference type="Proteomes" id="UP000501780"/>
    </source>
</evidence>
<keyword evidence="2" id="KW-1185">Reference proteome</keyword>
<sequence length="307" mass="32960">MKKFILPAALIAVCAIIVSCEKDNTPVNNDGTVRFTSGATATQTRVAISPQNESVWEEGDPVGIYMVNNGTSDVLENAENIKYTASEAGASTSFTSAVQAIYYPLDETKKADFIAYHPYKETLSGFVYPVDVSNQTSQTGIDLMWAAADKQGAGYSKEDGRNNTSVDLAFDHQLAKLRMKVTKAPNVLGEIVKVNINGMNTTASFDLKGSGGLTGMGNAKPFEACTVTAGSVYEAILLPIGSLDATHTVTFTTDKNETYTWSMYKQIAELKPGKIYTYDITVAKYMIEVTGNINSWTVGATGVGNAE</sequence>
<name>A0A6H0KLV0_9BACE</name>
<proteinExistence type="predicted"/>